<feature type="region of interest" description="Disordered" evidence="1">
    <location>
        <begin position="99"/>
        <end position="129"/>
    </location>
</feature>
<feature type="region of interest" description="Disordered" evidence="1">
    <location>
        <begin position="1"/>
        <end position="42"/>
    </location>
</feature>
<feature type="compositionally biased region" description="Low complexity" evidence="1">
    <location>
        <begin position="221"/>
        <end position="236"/>
    </location>
</feature>
<keyword evidence="3" id="KW-1185">Reference proteome</keyword>
<evidence type="ECO:0000313" key="3">
    <source>
        <dbReference type="Proteomes" id="UP001186944"/>
    </source>
</evidence>
<comment type="caution">
    <text evidence="2">The sequence shown here is derived from an EMBL/GenBank/DDBJ whole genome shotgun (WGS) entry which is preliminary data.</text>
</comment>
<feature type="compositionally biased region" description="Polar residues" evidence="1">
    <location>
        <begin position="28"/>
        <end position="42"/>
    </location>
</feature>
<dbReference type="PANTHER" id="PTHR34239:SF2">
    <property type="entry name" value="TRANSPOSABLE ELEMENT P TRANSPOSASE_THAP9 CONSERVED DOMAIN-CONTAINING PROTEIN"/>
    <property type="match status" value="1"/>
</dbReference>
<accession>A0AA89CD52</accession>
<feature type="compositionally biased region" description="Acidic residues" evidence="1">
    <location>
        <begin position="99"/>
        <end position="112"/>
    </location>
</feature>
<proteinExistence type="predicted"/>
<dbReference type="Proteomes" id="UP001186944">
    <property type="component" value="Unassembled WGS sequence"/>
</dbReference>
<dbReference type="PANTHER" id="PTHR34239">
    <property type="entry name" value="APPLE DOMAIN-CONTAINING PROTEIN"/>
    <property type="match status" value="1"/>
</dbReference>
<dbReference type="AlphaFoldDB" id="A0AA89CD52"/>
<feature type="compositionally biased region" description="Basic and acidic residues" evidence="1">
    <location>
        <begin position="7"/>
        <end position="27"/>
    </location>
</feature>
<name>A0AA89CD52_PINIB</name>
<gene>
    <name evidence="2" type="ORF">FSP39_004968</name>
</gene>
<dbReference type="EMBL" id="VSWD01000002">
    <property type="protein sequence ID" value="KAK3107013.1"/>
    <property type="molecule type" value="Genomic_DNA"/>
</dbReference>
<sequence>MVSVLEKLSREFGQKGQDETREGRHENNVSAQPSCRYTAPSEEQISCSGVSVSIPRESTFEERLVDKLLEAQQKQFQELRCFVKKEIAATNKRIDDMVISDDDSDLSSDNENSEPSLKRQKMSDDSDQTGTAVAMLSHTNDDMNGVRRTMIKPSLNTEYRALCSSQNPITANLFGDNIAEQLKTIQEVNKVGKKINNDEKNSKAFSYNKCPRVPFLGSRNSWASGSRKRGASSSGRHPVGMNRHQKKQRGAGSRGQYQ</sequence>
<protein>
    <submittedName>
        <fullName evidence="2">Uncharacterized protein</fullName>
    </submittedName>
</protein>
<feature type="region of interest" description="Disordered" evidence="1">
    <location>
        <begin position="216"/>
        <end position="258"/>
    </location>
</feature>
<evidence type="ECO:0000256" key="1">
    <source>
        <dbReference type="SAM" id="MobiDB-lite"/>
    </source>
</evidence>
<organism evidence="2 3">
    <name type="scientific">Pinctada imbricata</name>
    <name type="common">Atlantic pearl-oyster</name>
    <name type="synonym">Pinctada martensii</name>
    <dbReference type="NCBI Taxonomy" id="66713"/>
    <lineage>
        <taxon>Eukaryota</taxon>
        <taxon>Metazoa</taxon>
        <taxon>Spiralia</taxon>
        <taxon>Lophotrochozoa</taxon>
        <taxon>Mollusca</taxon>
        <taxon>Bivalvia</taxon>
        <taxon>Autobranchia</taxon>
        <taxon>Pteriomorphia</taxon>
        <taxon>Pterioida</taxon>
        <taxon>Pterioidea</taxon>
        <taxon>Pteriidae</taxon>
        <taxon>Pinctada</taxon>
    </lineage>
</organism>
<reference evidence="2" key="1">
    <citation type="submission" date="2019-08" db="EMBL/GenBank/DDBJ databases">
        <title>The improved chromosome-level genome for the pearl oyster Pinctada fucata martensii using PacBio sequencing and Hi-C.</title>
        <authorList>
            <person name="Zheng Z."/>
        </authorList>
    </citation>
    <scope>NUCLEOTIDE SEQUENCE</scope>
    <source>
        <strain evidence="2">ZZ-2019</strain>
        <tissue evidence="2">Adductor muscle</tissue>
    </source>
</reference>
<evidence type="ECO:0000313" key="2">
    <source>
        <dbReference type="EMBL" id="KAK3107013.1"/>
    </source>
</evidence>